<dbReference type="Proteomes" id="UP000050525">
    <property type="component" value="Unassembled WGS sequence"/>
</dbReference>
<comment type="caution">
    <text evidence="3">The sequence shown here is derived from an EMBL/GenBank/DDBJ whole genome shotgun (WGS) entry which is preliminary data.</text>
</comment>
<reference evidence="3 4" key="1">
    <citation type="journal article" date="2012" name="Genome Biol.">
        <title>Sequencing three crocodilian genomes to illuminate the evolution of archosaurs and amniotes.</title>
        <authorList>
            <person name="St John J.A."/>
            <person name="Braun E.L."/>
            <person name="Isberg S.R."/>
            <person name="Miles L.G."/>
            <person name="Chong A.Y."/>
            <person name="Gongora J."/>
            <person name="Dalzell P."/>
            <person name="Moran C."/>
            <person name="Bed'hom B."/>
            <person name="Abzhanov A."/>
            <person name="Burgess S.C."/>
            <person name="Cooksey A.M."/>
            <person name="Castoe T.A."/>
            <person name="Crawford N.G."/>
            <person name="Densmore L.D."/>
            <person name="Drew J.C."/>
            <person name="Edwards S.V."/>
            <person name="Faircloth B.C."/>
            <person name="Fujita M.K."/>
            <person name="Greenwold M.J."/>
            <person name="Hoffmann F.G."/>
            <person name="Howard J.M."/>
            <person name="Iguchi T."/>
            <person name="Janes D.E."/>
            <person name="Khan S.Y."/>
            <person name="Kohno S."/>
            <person name="de Koning A.J."/>
            <person name="Lance S.L."/>
            <person name="McCarthy F.M."/>
            <person name="McCormack J.E."/>
            <person name="Merchant M.E."/>
            <person name="Peterson D.G."/>
            <person name="Pollock D.D."/>
            <person name="Pourmand N."/>
            <person name="Raney B.J."/>
            <person name="Roessler K.A."/>
            <person name="Sanford J.R."/>
            <person name="Sawyer R.H."/>
            <person name="Schmidt C.J."/>
            <person name="Triplett E.W."/>
            <person name="Tuberville T.D."/>
            <person name="Venegas-Anaya M."/>
            <person name="Howard J.T."/>
            <person name="Jarvis E.D."/>
            <person name="Guillette L.J.Jr."/>
            <person name="Glenn T.C."/>
            <person name="Green R.E."/>
            <person name="Ray D.A."/>
        </authorList>
    </citation>
    <scope>NUCLEOTIDE SEQUENCE [LARGE SCALE GENOMIC DNA]</scope>
    <source>
        <strain evidence="3">KSC_2009_1</strain>
    </source>
</reference>
<name>A0A151NDD1_ALLMI</name>
<dbReference type="EMBL" id="AKHW03003332">
    <property type="protein sequence ID" value="KYO34804.1"/>
    <property type="molecule type" value="Genomic_DNA"/>
</dbReference>
<accession>A0A151NDD1</accession>
<dbReference type="AlphaFoldDB" id="A0A151NDD1"/>
<evidence type="ECO:0000313" key="4">
    <source>
        <dbReference type="Proteomes" id="UP000050525"/>
    </source>
</evidence>
<gene>
    <name evidence="3" type="ORF">Y1Q_0010542</name>
</gene>
<evidence type="ECO:0000256" key="2">
    <source>
        <dbReference type="SAM" id="Phobius"/>
    </source>
</evidence>
<proteinExistence type="predicted"/>
<organism evidence="3 4">
    <name type="scientific">Alligator mississippiensis</name>
    <name type="common">American alligator</name>
    <dbReference type="NCBI Taxonomy" id="8496"/>
    <lineage>
        <taxon>Eukaryota</taxon>
        <taxon>Metazoa</taxon>
        <taxon>Chordata</taxon>
        <taxon>Craniata</taxon>
        <taxon>Vertebrata</taxon>
        <taxon>Euteleostomi</taxon>
        <taxon>Archelosauria</taxon>
        <taxon>Archosauria</taxon>
        <taxon>Crocodylia</taxon>
        <taxon>Alligatoridae</taxon>
        <taxon>Alligatorinae</taxon>
        <taxon>Alligator</taxon>
    </lineage>
</organism>
<sequence>MLHFICRDCNKAPQFQFPLDFPFRITTPFHRDLISQTTVIQVIRVELVSPSAMSEPEITYLTVKFDPSKSQEHENKAVREKEMTTYSELKFQIQAEQQTGRFQQADGRDAECSPSPSRRNKDPSAPSRQWQHATVILGILCLVLLIATGVLGYKGKFRVKDPQQI</sequence>
<evidence type="ECO:0000256" key="1">
    <source>
        <dbReference type="SAM" id="MobiDB-lite"/>
    </source>
</evidence>
<protein>
    <submittedName>
        <fullName evidence="3">Uncharacterized protein</fullName>
    </submittedName>
</protein>
<keyword evidence="2" id="KW-0812">Transmembrane</keyword>
<keyword evidence="4" id="KW-1185">Reference proteome</keyword>
<feature type="transmembrane region" description="Helical" evidence="2">
    <location>
        <begin position="130"/>
        <end position="153"/>
    </location>
</feature>
<evidence type="ECO:0000313" key="3">
    <source>
        <dbReference type="EMBL" id="KYO34804.1"/>
    </source>
</evidence>
<keyword evidence="2" id="KW-1133">Transmembrane helix</keyword>
<feature type="region of interest" description="Disordered" evidence="1">
    <location>
        <begin position="98"/>
        <end position="127"/>
    </location>
</feature>
<keyword evidence="2" id="KW-0472">Membrane</keyword>